<dbReference type="InterPro" id="IPR032675">
    <property type="entry name" value="LRR_dom_sf"/>
</dbReference>
<dbReference type="InterPro" id="IPR027417">
    <property type="entry name" value="P-loop_NTPase"/>
</dbReference>
<dbReference type="Gene3D" id="3.80.10.10">
    <property type="entry name" value="Ribonuclease Inhibitor"/>
    <property type="match status" value="4"/>
</dbReference>
<evidence type="ECO:0000256" key="4">
    <source>
        <dbReference type="SAM" id="MobiDB-lite"/>
    </source>
</evidence>
<feature type="region of interest" description="Disordered" evidence="4">
    <location>
        <begin position="921"/>
        <end position="949"/>
    </location>
</feature>
<organism evidence="6 7">
    <name type="scientific">Stylophora pistillata</name>
    <name type="common">Smooth cauliflower coral</name>
    <dbReference type="NCBI Taxonomy" id="50429"/>
    <lineage>
        <taxon>Eukaryota</taxon>
        <taxon>Metazoa</taxon>
        <taxon>Cnidaria</taxon>
        <taxon>Anthozoa</taxon>
        <taxon>Hexacorallia</taxon>
        <taxon>Scleractinia</taxon>
        <taxon>Astrocoeniina</taxon>
        <taxon>Pocilloporidae</taxon>
        <taxon>Stylophora</taxon>
    </lineage>
</organism>
<comment type="caution">
    <text evidence="6">The sequence shown here is derived from an EMBL/GenBank/DDBJ whole genome shotgun (WGS) entry which is preliminary data.</text>
</comment>
<feature type="region of interest" description="Disordered" evidence="4">
    <location>
        <begin position="55"/>
        <end position="86"/>
    </location>
</feature>
<evidence type="ECO:0000256" key="3">
    <source>
        <dbReference type="SAM" id="Coils"/>
    </source>
</evidence>
<evidence type="ECO:0000313" key="6">
    <source>
        <dbReference type="EMBL" id="PFX16237.1"/>
    </source>
</evidence>
<evidence type="ECO:0000256" key="1">
    <source>
        <dbReference type="ARBA" id="ARBA00022741"/>
    </source>
</evidence>
<feature type="coiled-coil region" evidence="3">
    <location>
        <begin position="1755"/>
        <end position="1898"/>
    </location>
</feature>
<dbReference type="InterPro" id="IPR041249">
    <property type="entry name" value="HEPN_DZIP3"/>
</dbReference>
<dbReference type="SUPFAM" id="SSF52047">
    <property type="entry name" value="RNI-like"/>
    <property type="match status" value="1"/>
</dbReference>
<dbReference type="Proteomes" id="UP000225706">
    <property type="component" value="Unassembled WGS sequence"/>
</dbReference>
<dbReference type="Pfam" id="PF05380">
    <property type="entry name" value="Peptidase_A17"/>
    <property type="match status" value="1"/>
</dbReference>
<dbReference type="SUPFAM" id="SSF52540">
    <property type="entry name" value="P-loop containing nucleoside triphosphate hydrolases"/>
    <property type="match status" value="1"/>
</dbReference>
<dbReference type="Pfam" id="PF05729">
    <property type="entry name" value="NACHT"/>
    <property type="match status" value="1"/>
</dbReference>
<feature type="compositionally biased region" description="Polar residues" evidence="4">
    <location>
        <begin position="642"/>
        <end position="658"/>
    </location>
</feature>
<dbReference type="Pfam" id="PF13516">
    <property type="entry name" value="LRR_6"/>
    <property type="match status" value="5"/>
</dbReference>
<evidence type="ECO:0000259" key="5">
    <source>
        <dbReference type="PROSITE" id="PS50837"/>
    </source>
</evidence>
<dbReference type="InterPro" id="IPR043502">
    <property type="entry name" value="DNA/RNA_pol_sf"/>
</dbReference>
<dbReference type="InterPro" id="IPR007111">
    <property type="entry name" value="NACHT_NTPase"/>
</dbReference>
<dbReference type="SMART" id="SM00368">
    <property type="entry name" value="LRR_RI"/>
    <property type="match status" value="12"/>
</dbReference>
<keyword evidence="3" id="KW-0175">Coiled coil</keyword>
<dbReference type="PROSITE" id="PS50837">
    <property type="entry name" value="NACHT"/>
    <property type="match status" value="1"/>
</dbReference>
<keyword evidence="2" id="KW-0067">ATP-binding</keyword>
<proteinExistence type="predicted"/>
<feature type="domain" description="NACHT" evidence="5">
    <location>
        <begin position="1988"/>
        <end position="2109"/>
    </location>
</feature>
<name>A0A2B4RIP4_STYPI</name>
<dbReference type="Pfam" id="PF18738">
    <property type="entry name" value="HEPN_DZIP3"/>
    <property type="match status" value="1"/>
</dbReference>
<keyword evidence="1" id="KW-0547">Nucleotide-binding</keyword>
<gene>
    <name evidence="6" type="primary">NLRC3</name>
    <name evidence="6" type="ORF">AWC38_SpisGene19502</name>
</gene>
<dbReference type="Pfam" id="PF03564">
    <property type="entry name" value="DUF1759"/>
    <property type="match status" value="1"/>
</dbReference>
<dbReference type="InterPro" id="IPR008042">
    <property type="entry name" value="Retrotrans_Pao"/>
</dbReference>
<feature type="compositionally biased region" description="Polar residues" evidence="4">
    <location>
        <begin position="677"/>
        <end position="697"/>
    </location>
</feature>
<dbReference type="PANTHER" id="PTHR47331">
    <property type="entry name" value="PHD-TYPE DOMAIN-CONTAINING PROTEIN"/>
    <property type="match status" value="1"/>
</dbReference>
<dbReference type="SUPFAM" id="SSF56672">
    <property type="entry name" value="DNA/RNA polymerases"/>
    <property type="match status" value="1"/>
</dbReference>
<dbReference type="InterPro" id="IPR005312">
    <property type="entry name" value="DUF1759"/>
</dbReference>
<keyword evidence="7" id="KW-1185">Reference proteome</keyword>
<sequence length="2757" mass="309067">MYWRIPLVFTRPVAQAKRPHSRRLADNWKNFAMESKELKDKSTGIWLTFTSKQGGRVTDQSNADEVARSTPKELTNSRGPKVSPIPMVLSEEPSFESKEVDILPSDTNLVKLDTGKTRARTLTSKGREYQCELKKKAVLANDCDLQTKLRSFQEFICNCKIPDETRREIADMAKEVYEVQRSFNEGSQRSRRSSKSKSNRSSYKEALLTCRAKRAALREKLKFSSVIAEQEGKLEQLKFQKELVEIAAQEAVYKTAWDEENEPNDEQQLLLPTAVRDPIDAFLNSYEETKLTFTSQAAIFTPTTQGTSVTHSIPVTSLSSSPFLKSLSQSVPPTSLGSPLVPSVQETQRPLNPFSPVYTTAKFSSGSQSAPIIPTISTTKPGYQPTAPRGFCGNPPAFFPASVTTYPPVPQNYTAQITDALAKITQLQRLPQTMPSVFEGSSSDKTKFFLWENAFDSLIDSAPVTAREKLHLLYQYLGGKAKKVVEQLQYLVENPEGAYQEARRILKERFGNPAIIGADFERKLTTWPKIGLSDTVGLEEFSDFLQQVKIASKHIESLKVLNYPSQIQVIVEKLPGWFKGNWSDKVLKFQRKKGKDAFPPFEEFAQEVRYHAERTNIPEILQSPGATASTFPDRNKHLGRQSARTRSSNVALTSTSPSVDDCEATPPHEESQVAAIQAQQPGLTNAPASNSPNTKRTTPPNASAYCFCHKMKSHAMKDCEQFQKLSYEDRKDFLMRNKICLKCVSSNKHVTKDCSREKLQCSICQQKYATILHNPTRHQREDVSRANSACSQVCGRNQSARSCARIVLLEVFHQNDPSAKVPTYAVLDEQSTDVFITDSLLEQLGVQGKEVNLEINTITGANSVPTQKVNGLHIQDLHSLHKSIKVPFAYSQEKIPASQEDIATPEIARYWSCVPRQKRGQKKLCESQPHRNTARKPSESLQFTSNSSKEDPVVSFATKHYIKDVTSPQQVKEMMQLDYSELHYTQSIPGTERSESVEDKRFHDTLTANIHKNEKGNWEMPLPFKTSDVTLPNNRDQCLKRLLGIKRKLLKNNKTLKHYTEFMQKIFHKNHASPVPSEELKTSAGKVWYLPHFDIYHPKKQDQIRVVFDCSAVFQDQSLNKYLLQGPDILNSLVGVLSRFQKEETAVTCDIEQMFHSFYVNSEHRDFLRFLWFKDNDLNGQIREYRMNVHLFGAVSSPGVVNFSLRATAEAGRKQFGKTAADFLQQDFYVDDGLKSFATPKDAIDVINKTKIVCSAAFLRVHKFASNSKAVLDALPAEDRAKDLKDLDLRHDVLPVQRSLGTYWCIETDTIGFHIELKDKPLTQKGILSTVSSVYDPLGIVAPVILVGKQLLQELCHDGIEWDDPVPSHIHSQWEKWRSELPLLEKVTIARPMLTPRRELTAAVISANVASMLSRELKYKDLAEVFYTDSSIVLGYIRNEAKRFHTYVGNRVHHIHDRSKPQQWHYVASTNNPADIASRGMTAKQLSEHQPWFKGPSFLWEKDAFVENTDPVPDLNPEDTECLDSTSAAAGAGSDCKVVAVIQESTKEAAPAHYFLGEVIFMATPSSSFPSSKETTNYARLCRLLVDVGSQVLRSTFDKIHPPATLHTVLGKASVHHATLQSLYKGKKKVLNPTQWGKLYPAHSPVSSATFDITLLTVLLRNICGLSPPVTGWDHLPLAANKSITDDIARVKYYRNTVYGHASQASVNDTVFSSYWQEIREALVRLGGAHFRADIDNLEHDCMDPDIEEHYRELMKQWKNDDDSIKNKLEKMEASIKDSMEKIIVPLKTIMEKNVRDTAGKIESELKEVKEKLGSLTASVEKSTEEGGAKFALAQMKSEIEKMDSGMNDVKENLSVLTDSVKETKDEEGIKQSLKQIRDEMDTKLTRMEIEMKELKEKLCKRTVSAEEFKSGGAFDLTELIDGIRQLYKIREGWLSPFPWCEEFQFFVGDIFTRLKLVRRKKTRGDVTDKIITMSSLLNPHEECSEPRTVLIEGKPGMGKTTYCKKFVYDWATKKQNPEDFVLTIKVVLLLKCRDIKSDIWEAIDDQLLPRDLEEGAKQQFFQFIRDNQSSILLILDGLDELPCSEGPWISEMIAGRLLPKCYIVATARHEAGVKLRKCFDTLLEVEGFTQAQARAFIAKYFKEKSQLAEKLSVRISSDEILQEMCANPLNTALLCLLCEEFGGNLPENRTKLYLDMIECVLRRYRKKKELPDTKEDLTDIYKSQLKTLGLIALNGLIDDKLDFDENELEEHPSDLAAFGFLSVQPGGSKLRPSLRYAFLHKCFQECFAAFYICCEIQDKKITPEKLVSDERYFSKLRQVLLFSCGILAEQSDQQAAVLVSSIGHWFNDPDDGNMKGVEVVLEAINECKRKRDDFHLQLARYFGSNITKKELVCMQTLGMELLLILSETIKVNKTLTHLRLCCDLSGDAGAISIAEAIKVNKTLTNFHLSVDGISDAGVTFIAEGIKGNKTLTTLDLSANQISDAGATSIAEAIKVNKTLTDLNLTGNCISDAGATSIAEAIKVNGTLTYLTLFHNQISDAGATSIAEAIKVNKTLANLDLIQTKIGDAGAISIAEAIKVNKTLTNLWLCENQITDAGATCIAEGIKVNKTLTNLNLLENQIRGAGATYIAEAIKVNKTLTSLNLFRNQISDAGVTSIAEAMKVNKTLTNLNLSGNEISDGGATSIAEAIKVNKTLTNLVLSCGRISKAGATYIAEAIKVNKTLTSLKLYRNQISDISDVSVTFIAEAVKVNKIDCY</sequence>
<dbReference type="GO" id="GO:0005524">
    <property type="term" value="F:ATP binding"/>
    <property type="evidence" value="ECO:0007669"/>
    <property type="project" value="UniProtKB-KW"/>
</dbReference>
<reference evidence="7" key="1">
    <citation type="journal article" date="2017" name="bioRxiv">
        <title>Comparative analysis of the genomes of Stylophora pistillata and Acropora digitifera provides evidence for extensive differences between species of corals.</title>
        <authorList>
            <person name="Voolstra C.R."/>
            <person name="Li Y."/>
            <person name="Liew Y.J."/>
            <person name="Baumgarten S."/>
            <person name="Zoccola D."/>
            <person name="Flot J.-F."/>
            <person name="Tambutte S."/>
            <person name="Allemand D."/>
            <person name="Aranda M."/>
        </authorList>
    </citation>
    <scope>NUCLEOTIDE SEQUENCE [LARGE SCALE GENOMIC DNA]</scope>
</reference>
<dbReference type="Gene3D" id="3.40.50.300">
    <property type="entry name" value="P-loop containing nucleotide triphosphate hydrolases"/>
    <property type="match status" value="1"/>
</dbReference>
<feature type="region of interest" description="Disordered" evidence="4">
    <location>
        <begin position="616"/>
        <end position="697"/>
    </location>
</feature>
<protein>
    <submittedName>
        <fullName evidence="6">Protein NLRC3</fullName>
    </submittedName>
</protein>
<dbReference type="EMBL" id="LSMT01000562">
    <property type="protein sequence ID" value="PFX16237.1"/>
    <property type="molecule type" value="Genomic_DNA"/>
</dbReference>
<dbReference type="OrthoDB" id="5988909at2759"/>
<accession>A0A2B4RIP4</accession>
<evidence type="ECO:0000313" key="7">
    <source>
        <dbReference type="Proteomes" id="UP000225706"/>
    </source>
</evidence>
<dbReference type="PANTHER" id="PTHR47331:SF6">
    <property type="entry name" value="DOUBLECORTIN DOMAIN-CONTAINING PROTEIN"/>
    <property type="match status" value="1"/>
</dbReference>
<dbReference type="CDD" id="cd01644">
    <property type="entry name" value="RT_pepA17"/>
    <property type="match status" value="1"/>
</dbReference>
<evidence type="ECO:0000256" key="2">
    <source>
        <dbReference type="ARBA" id="ARBA00022840"/>
    </source>
</evidence>
<dbReference type="InterPro" id="IPR001611">
    <property type="entry name" value="Leu-rich_rpt"/>
</dbReference>